<sequence length="270" mass="28326">MSEQAVLQVTYNSRDLGGLPADDGGTITPRTVFRSDALAGLTDDGLQSLTDLNIGTVVDLRTDGERARAADRLPTDGSVRFLPLPVQGGAMDEMVQKLLPTNDDTVLSEEQLTAIVDQVPTLEELYLAILAGSAPQFAELARAVIDAAETERPGVLFHCTAGKDRTGLAAALLLLVAGTPREVIVDDYIQTGKNLAGGLAETLTALITSMGVPLTPRLKTLATESPASAIEAAMDWVSSEHGDAAGYLGTGGMSVDELDDLKRVLTTPAR</sequence>
<dbReference type="Gene3D" id="3.90.190.10">
    <property type="entry name" value="Protein tyrosine phosphatase superfamily"/>
    <property type="match status" value="1"/>
</dbReference>
<dbReference type="RefSeq" id="WP_168913063.1">
    <property type="nucleotide sequence ID" value="NZ_JABACI010000004.1"/>
</dbReference>
<dbReference type="PROSITE" id="PS00383">
    <property type="entry name" value="TYR_PHOSPHATASE_1"/>
    <property type="match status" value="1"/>
</dbReference>
<evidence type="ECO:0000259" key="1">
    <source>
        <dbReference type="PROSITE" id="PS50056"/>
    </source>
</evidence>
<dbReference type="Pfam" id="PF13350">
    <property type="entry name" value="Y_phosphatase3"/>
    <property type="match status" value="1"/>
</dbReference>
<accession>A0ABX1KE19</accession>
<comment type="caution">
    <text evidence="2">The sequence shown here is derived from an EMBL/GenBank/DDBJ whole genome shotgun (WGS) entry which is preliminary data.</text>
</comment>
<name>A0ABX1KE19_9MICO</name>
<dbReference type="InterPro" id="IPR026893">
    <property type="entry name" value="Tyr/Ser_Pase_IphP-type"/>
</dbReference>
<proteinExistence type="predicted"/>
<dbReference type="EMBL" id="JABACI010000004">
    <property type="protein sequence ID" value="NLP84558.1"/>
    <property type="molecule type" value="Genomic_DNA"/>
</dbReference>
<gene>
    <name evidence="2" type="ORF">HF576_11930</name>
</gene>
<evidence type="ECO:0000313" key="2">
    <source>
        <dbReference type="EMBL" id="NLP84558.1"/>
    </source>
</evidence>
<feature type="domain" description="Tyrosine specific protein phosphatases" evidence="1">
    <location>
        <begin position="135"/>
        <end position="207"/>
    </location>
</feature>
<dbReference type="InterPro" id="IPR000387">
    <property type="entry name" value="Tyr_Pase_dom"/>
</dbReference>
<dbReference type="PROSITE" id="PS50056">
    <property type="entry name" value="TYR_PHOSPHATASE_2"/>
    <property type="match status" value="1"/>
</dbReference>
<organism evidence="2 3">
    <name type="scientific">Microbacterium salsuginis</name>
    <dbReference type="NCBI Taxonomy" id="2722803"/>
    <lineage>
        <taxon>Bacteria</taxon>
        <taxon>Bacillati</taxon>
        <taxon>Actinomycetota</taxon>
        <taxon>Actinomycetes</taxon>
        <taxon>Micrococcales</taxon>
        <taxon>Microbacteriaceae</taxon>
        <taxon>Microbacterium</taxon>
    </lineage>
</organism>
<dbReference type="InterPro" id="IPR029021">
    <property type="entry name" value="Prot-tyrosine_phosphatase-like"/>
</dbReference>
<dbReference type="InterPro" id="IPR016130">
    <property type="entry name" value="Tyr_Pase_AS"/>
</dbReference>
<evidence type="ECO:0000313" key="3">
    <source>
        <dbReference type="Proteomes" id="UP001429745"/>
    </source>
</evidence>
<dbReference type="SUPFAM" id="SSF52799">
    <property type="entry name" value="(Phosphotyrosine protein) phosphatases II"/>
    <property type="match status" value="1"/>
</dbReference>
<protein>
    <submittedName>
        <fullName evidence="2">Tyrosine-protein phosphatase</fullName>
    </submittedName>
</protein>
<keyword evidence="3" id="KW-1185">Reference proteome</keyword>
<reference evidence="2 3" key="1">
    <citation type="submission" date="2020-04" db="EMBL/GenBank/DDBJ databases">
        <title>CFH 90308 Microbacterium sp.</title>
        <authorList>
            <person name="Nie G."/>
            <person name="Ming H."/>
            <person name="Xia T."/>
        </authorList>
    </citation>
    <scope>NUCLEOTIDE SEQUENCE [LARGE SCALE GENOMIC DNA]</scope>
    <source>
        <strain evidence="2 3">CFH 90308</strain>
    </source>
</reference>
<dbReference type="Proteomes" id="UP001429745">
    <property type="component" value="Unassembled WGS sequence"/>
</dbReference>